<dbReference type="STRING" id="945553.A0A0D2NCH5"/>
<dbReference type="Pfam" id="PF12223">
    <property type="entry name" value="DUF3602"/>
    <property type="match status" value="3"/>
</dbReference>
<dbReference type="InterPro" id="IPR022024">
    <property type="entry name" value="DUF3602"/>
</dbReference>
<feature type="compositionally biased region" description="Basic and acidic residues" evidence="1">
    <location>
        <begin position="236"/>
        <end position="250"/>
    </location>
</feature>
<evidence type="ECO:0000313" key="2">
    <source>
        <dbReference type="EMBL" id="KJA14266.1"/>
    </source>
</evidence>
<evidence type="ECO:0000313" key="3">
    <source>
        <dbReference type="Proteomes" id="UP000054270"/>
    </source>
</evidence>
<dbReference type="PANTHER" id="PTHR34693">
    <property type="entry name" value="PROTEIN PAR32"/>
    <property type="match status" value="1"/>
</dbReference>
<dbReference type="InterPro" id="IPR053203">
    <property type="entry name" value="Cisplatin_resist-associated"/>
</dbReference>
<dbReference type="Proteomes" id="UP000054270">
    <property type="component" value="Unassembled WGS sequence"/>
</dbReference>
<feature type="compositionally biased region" description="Low complexity" evidence="1">
    <location>
        <begin position="10"/>
        <end position="19"/>
    </location>
</feature>
<dbReference type="OrthoDB" id="2537432at2759"/>
<accession>A0A0D2NCH5</accession>
<proteinExistence type="predicted"/>
<name>A0A0D2NCH5_HYPSF</name>
<dbReference type="AlphaFoldDB" id="A0A0D2NCH5"/>
<feature type="region of interest" description="Disordered" evidence="1">
    <location>
        <begin position="1"/>
        <end position="272"/>
    </location>
</feature>
<gene>
    <name evidence="2" type="ORF">HYPSUDRAFT_49329</name>
</gene>
<feature type="compositionally biased region" description="Basic and acidic residues" evidence="1">
    <location>
        <begin position="200"/>
        <end position="219"/>
    </location>
</feature>
<protein>
    <submittedName>
        <fullName evidence="2">Uncharacterized protein</fullName>
    </submittedName>
</protein>
<sequence length="272" mass="28633">MSVLATQNQTSSSRSPTRRSLGDKISALGARLSRTLSHAEESREEDDQYSIGSPPSYYKNERSTSRGRDAFQSTGRGGIGNIRQASLSRDARPDSGPDDFSATRGREPHPARAPAAVFSTGRGGAGNLRSPSRDPAPAAGDAAEQDVIREYTAAHEGAPVSSGRGGIGNITHSRSRSRPPPAVHSTGRGGAGNIVPGDGLRPEVIDAEERRHVAPHEGPHSTGRGGQANISTLHEPPVEHHEHAHAHFESTGRGGAGNIHSERARSKSKSRA</sequence>
<dbReference type="PANTHER" id="PTHR34693:SF1">
    <property type="entry name" value="PROTEIN PAR32"/>
    <property type="match status" value="1"/>
</dbReference>
<keyword evidence="3" id="KW-1185">Reference proteome</keyword>
<evidence type="ECO:0000256" key="1">
    <source>
        <dbReference type="SAM" id="MobiDB-lite"/>
    </source>
</evidence>
<reference evidence="3" key="1">
    <citation type="submission" date="2014-04" db="EMBL/GenBank/DDBJ databases">
        <title>Evolutionary Origins and Diversification of the Mycorrhizal Mutualists.</title>
        <authorList>
            <consortium name="DOE Joint Genome Institute"/>
            <consortium name="Mycorrhizal Genomics Consortium"/>
            <person name="Kohler A."/>
            <person name="Kuo A."/>
            <person name="Nagy L.G."/>
            <person name="Floudas D."/>
            <person name="Copeland A."/>
            <person name="Barry K.W."/>
            <person name="Cichocki N."/>
            <person name="Veneault-Fourrey C."/>
            <person name="LaButti K."/>
            <person name="Lindquist E.A."/>
            <person name="Lipzen A."/>
            <person name="Lundell T."/>
            <person name="Morin E."/>
            <person name="Murat C."/>
            <person name="Riley R."/>
            <person name="Ohm R."/>
            <person name="Sun H."/>
            <person name="Tunlid A."/>
            <person name="Henrissat B."/>
            <person name="Grigoriev I.V."/>
            <person name="Hibbett D.S."/>
            <person name="Martin F."/>
        </authorList>
    </citation>
    <scope>NUCLEOTIDE SEQUENCE [LARGE SCALE GENOMIC DNA]</scope>
    <source>
        <strain evidence="3">FD-334 SS-4</strain>
    </source>
</reference>
<feature type="compositionally biased region" description="Basic and acidic residues" evidence="1">
    <location>
        <begin position="59"/>
        <end position="69"/>
    </location>
</feature>
<dbReference type="OMA" id="VILHQHH"/>
<dbReference type="EMBL" id="KN817687">
    <property type="protein sequence ID" value="KJA14266.1"/>
    <property type="molecule type" value="Genomic_DNA"/>
</dbReference>
<organism evidence="2 3">
    <name type="scientific">Hypholoma sublateritium (strain FD-334 SS-4)</name>
    <dbReference type="NCBI Taxonomy" id="945553"/>
    <lineage>
        <taxon>Eukaryota</taxon>
        <taxon>Fungi</taxon>
        <taxon>Dikarya</taxon>
        <taxon>Basidiomycota</taxon>
        <taxon>Agaricomycotina</taxon>
        <taxon>Agaricomycetes</taxon>
        <taxon>Agaricomycetidae</taxon>
        <taxon>Agaricales</taxon>
        <taxon>Agaricineae</taxon>
        <taxon>Strophariaceae</taxon>
        <taxon>Hypholoma</taxon>
    </lineage>
</organism>